<dbReference type="EMBL" id="UINC01065396">
    <property type="protein sequence ID" value="SVB95014.1"/>
    <property type="molecule type" value="Genomic_DNA"/>
</dbReference>
<organism evidence="1">
    <name type="scientific">marine metagenome</name>
    <dbReference type="NCBI Taxonomy" id="408172"/>
    <lineage>
        <taxon>unclassified sequences</taxon>
        <taxon>metagenomes</taxon>
        <taxon>ecological metagenomes</taxon>
    </lineage>
</organism>
<gene>
    <name evidence="1" type="ORF">METZ01_LOCUS247868</name>
</gene>
<accession>A0A382I5N3</accession>
<proteinExistence type="predicted"/>
<dbReference type="AlphaFoldDB" id="A0A382I5N3"/>
<reference evidence="1" key="1">
    <citation type="submission" date="2018-05" db="EMBL/GenBank/DDBJ databases">
        <authorList>
            <person name="Lanie J.A."/>
            <person name="Ng W.-L."/>
            <person name="Kazmierczak K.M."/>
            <person name="Andrzejewski T.M."/>
            <person name="Davidsen T.M."/>
            <person name="Wayne K.J."/>
            <person name="Tettelin H."/>
            <person name="Glass J.I."/>
            <person name="Rusch D."/>
            <person name="Podicherti R."/>
            <person name="Tsui H.-C.T."/>
            <person name="Winkler M.E."/>
        </authorList>
    </citation>
    <scope>NUCLEOTIDE SEQUENCE</scope>
</reference>
<protein>
    <submittedName>
        <fullName evidence="1">Uncharacterized protein</fullName>
    </submittedName>
</protein>
<name>A0A382I5N3_9ZZZZ</name>
<evidence type="ECO:0000313" key="1">
    <source>
        <dbReference type="EMBL" id="SVB95014.1"/>
    </source>
</evidence>
<sequence length="199" mass="23176">MSYRFDNRSVGTFKKDIFFATHIEKYFFNKFLDICDGRNDITITNAKDNGVDNDGAFIASGKTSGADYRVDIDYDDFLEKDHPLEVKWVPTAGKLTLKTGDLKSYIKEDASILFIYNSVNCGTNLKKPKDYDLEKHIKLLDSKSQQIKWGIMLKGNVKKFLSWHEKKNLVKPIYYMGNKLGIILNQKDFDRWFTVEDWE</sequence>